<dbReference type="OrthoDB" id="5135333at2759"/>
<sequence length="626" mass="72824">MFRPYFDIDLENAHISEFQASARCRSSVNLFAKRVNGRKLFSAWSLYLAFDTDRRDPTRRGKILNPHWIEKNIIRDWKRDCDGRNNKGCQICPAARRLTSVSPSWLLDTWRLCLTPGVANAPYVALSYVWGKEPFFKTTRQNLPRLELDQAFFESRKRLGIPKIKNMASIFTNATVTIIAMQGADANYGLRGLRDISEPRNLVQEVFTLEKGSSVISTQQQNEGRNPWSQRGWTFQEQIFARRQLVFSADRVQWNCAYMTPPPAPELILQRTQTQYKDRVFSTSLPDFSGYAELVSQYNDRQFTFPEDALDALFGITSVLSHKFYGGFICGLPALFFDMALIWQPEDTCERRIPSKPLSSTEMGLPSRSWVGWKGKLDTWGHETISKPRTIPLVQWYSRSWNKMNLAAIKEPLKFQVLKKRGLEGVGNLPPGWTRIDYHGVAYEPELQTRYIYKHDCDPTTEFWYPIPLCETQHSLPRPRGTDKLLCCRTQRTWAFLGQGLYSLASHHPSISIRNTRGTWIGELRWHDNKRSTQNPSQRPPSSEMGELCELVAISRGYFYEEWEFSLFEIGEWNHKERPRESEKYEYYNVLWVEWRDGIAYRKSCGRAMKSAWGCQELEWVDLVLG</sequence>
<dbReference type="InterPro" id="IPR010730">
    <property type="entry name" value="HET"/>
</dbReference>
<dbReference type="AlphaFoldDB" id="A0A2J6Q8H5"/>
<dbReference type="Pfam" id="PF06985">
    <property type="entry name" value="HET"/>
    <property type="match status" value="1"/>
</dbReference>
<feature type="domain" description="Heterokaryon incompatibility" evidence="1">
    <location>
        <begin position="163"/>
        <end position="237"/>
    </location>
</feature>
<evidence type="ECO:0000259" key="1">
    <source>
        <dbReference type="Pfam" id="PF06985"/>
    </source>
</evidence>
<accession>A0A2J6Q8H5</accession>
<protein>
    <recommendedName>
        <fullName evidence="1">Heterokaryon incompatibility domain-containing protein</fullName>
    </recommendedName>
</protein>
<keyword evidence="3" id="KW-1185">Reference proteome</keyword>
<name>A0A2J6Q8H5_9HELO</name>
<reference evidence="2 3" key="1">
    <citation type="submission" date="2016-05" db="EMBL/GenBank/DDBJ databases">
        <title>A degradative enzymes factory behind the ericoid mycorrhizal symbiosis.</title>
        <authorList>
            <consortium name="DOE Joint Genome Institute"/>
            <person name="Martino E."/>
            <person name="Morin E."/>
            <person name="Grelet G."/>
            <person name="Kuo A."/>
            <person name="Kohler A."/>
            <person name="Daghino S."/>
            <person name="Barry K."/>
            <person name="Choi C."/>
            <person name="Cichocki N."/>
            <person name="Clum A."/>
            <person name="Copeland A."/>
            <person name="Hainaut M."/>
            <person name="Haridas S."/>
            <person name="Labutti K."/>
            <person name="Lindquist E."/>
            <person name="Lipzen A."/>
            <person name="Khouja H.-R."/>
            <person name="Murat C."/>
            <person name="Ohm R."/>
            <person name="Olson A."/>
            <person name="Spatafora J."/>
            <person name="Veneault-Fourrey C."/>
            <person name="Henrissat B."/>
            <person name="Grigoriev I."/>
            <person name="Martin F."/>
            <person name="Perotto S."/>
        </authorList>
    </citation>
    <scope>NUCLEOTIDE SEQUENCE [LARGE SCALE GENOMIC DNA]</scope>
    <source>
        <strain evidence="2 3">UAMH 7357</strain>
    </source>
</reference>
<evidence type="ECO:0000313" key="2">
    <source>
        <dbReference type="EMBL" id="PMD22544.1"/>
    </source>
</evidence>
<dbReference type="Proteomes" id="UP000235672">
    <property type="component" value="Unassembled WGS sequence"/>
</dbReference>
<dbReference type="PANTHER" id="PTHR33112">
    <property type="entry name" value="DOMAIN PROTEIN, PUTATIVE-RELATED"/>
    <property type="match status" value="1"/>
</dbReference>
<dbReference type="EMBL" id="KZ613477">
    <property type="protein sequence ID" value="PMD22544.1"/>
    <property type="molecule type" value="Genomic_DNA"/>
</dbReference>
<organism evidence="2 3">
    <name type="scientific">Hyaloscypha hepaticicola</name>
    <dbReference type="NCBI Taxonomy" id="2082293"/>
    <lineage>
        <taxon>Eukaryota</taxon>
        <taxon>Fungi</taxon>
        <taxon>Dikarya</taxon>
        <taxon>Ascomycota</taxon>
        <taxon>Pezizomycotina</taxon>
        <taxon>Leotiomycetes</taxon>
        <taxon>Helotiales</taxon>
        <taxon>Hyaloscyphaceae</taxon>
        <taxon>Hyaloscypha</taxon>
    </lineage>
</organism>
<gene>
    <name evidence="2" type="ORF">NA56DRAFT_570240</name>
</gene>
<proteinExistence type="predicted"/>
<dbReference type="PANTHER" id="PTHR33112:SF16">
    <property type="entry name" value="HETEROKARYON INCOMPATIBILITY DOMAIN-CONTAINING PROTEIN"/>
    <property type="match status" value="1"/>
</dbReference>
<evidence type="ECO:0000313" key="3">
    <source>
        <dbReference type="Proteomes" id="UP000235672"/>
    </source>
</evidence>